<dbReference type="GeneID" id="2903952"/>
<feature type="compositionally biased region" description="Low complexity" evidence="3">
    <location>
        <begin position="871"/>
        <end position="882"/>
    </location>
</feature>
<dbReference type="Pfam" id="PF10378">
    <property type="entry name" value="RRM"/>
    <property type="match status" value="1"/>
</dbReference>
<evidence type="ECO:0000259" key="4">
    <source>
        <dbReference type="PROSITE" id="PS50102"/>
    </source>
</evidence>
<feature type="region of interest" description="Disordered" evidence="3">
    <location>
        <begin position="341"/>
        <end position="398"/>
    </location>
</feature>
<feature type="region of interest" description="Disordered" evidence="3">
    <location>
        <begin position="863"/>
        <end position="882"/>
    </location>
</feature>
<reference evidence="5 6" key="1">
    <citation type="journal article" date="2004" name="Nature">
        <title>Genome evolution in yeasts.</title>
        <authorList>
            <consortium name="Genolevures"/>
            <person name="Dujon B."/>
            <person name="Sherman D."/>
            <person name="Fischer G."/>
            <person name="Durrens P."/>
            <person name="Casaregola S."/>
            <person name="Lafontaine I."/>
            <person name="de Montigny J."/>
            <person name="Marck C."/>
            <person name="Neuveglise C."/>
            <person name="Talla E."/>
            <person name="Goffard N."/>
            <person name="Frangeul L."/>
            <person name="Aigle M."/>
            <person name="Anthouard V."/>
            <person name="Babour A."/>
            <person name="Barbe V."/>
            <person name="Barnay S."/>
            <person name="Blanchin S."/>
            <person name="Beckerich J.M."/>
            <person name="Beyne E."/>
            <person name="Bleykasten C."/>
            <person name="Boisrame A."/>
            <person name="Boyer J."/>
            <person name="Cattolico L."/>
            <person name="Confanioleri F."/>
            <person name="de Daruvar A."/>
            <person name="Despons L."/>
            <person name="Fabre E."/>
            <person name="Fairhead C."/>
            <person name="Ferry-Dumazet H."/>
            <person name="Groppi A."/>
            <person name="Hantraye F."/>
            <person name="Hennequin C."/>
            <person name="Jauniaux N."/>
            <person name="Joyet P."/>
            <person name="Kachouri R."/>
            <person name="Kerrest A."/>
            <person name="Koszul R."/>
            <person name="Lemaire M."/>
            <person name="Lesur I."/>
            <person name="Ma L."/>
            <person name="Muller H."/>
            <person name="Nicaud J.M."/>
            <person name="Nikolski M."/>
            <person name="Oztas S."/>
            <person name="Ozier-Kalogeropoulos O."/>
            <person name="Pellenz S."/>
            <person name="Potier S."/>
            <person name="Richard G.F."/>
            <person name="Straub M.L."/>
            <person name="Suleau A."/>
            <person name="Swennene D."/>
            <person name="Tekaia F."/>
            <person name="Wesolowski-Louvel M."/>
            <person name="Westhof E."/>
            <person name="Wirth B."/>
            <person name="Zeniou-Meyer M."/>
            <person name="Zivanovic I."/>
            <person name="Bolotin-Fukuhara M."/>
            <person name="Thierry A."/>
            <person name="Bouchier C."/>
            <person name="Caudron B."/>
            <person name="Scarpelli C."/>
            <person name="Gaillardin C."/>
            <person name="Weissenbach J."/>
            <person name="Wincker P."/>
            <person name="Souciet J.L."/>
        </authorList>
    </citation>
    <scope>NUCLEOTIDE SEQUENCE [LARGE SCALE GENOMIC DNA]</scope>
    <source>
        <strain evidence="6">ATCC 36239 / CBS 767 / BCRC 21394 / JCM 1990 / NBRC 0083 / IGC 2968</strain>
    </source>
</reference>
<dbReference type="VEuPathDB" id="FungiDB:DEHA2F01958g"/>
<dbReference type="OrthoDB" id="6407164at2759"/>
<dbReference type="GO" id="GO:0010494">
    <property type="term" value="C:cytoplasmic stress granule"/>
    <property type="evidence" value="ECO:0007669"/>
    <property type="project" value="TreeGrafter"/>
</dbReference>
<feature type="compositionally biased region" description="Acidic residues" evidence="3">
    <location>
        <begin position="812"/>
        <end position="822"/>
    </location>
</feature>
<feature type="region of interest" description="Disordered" evidence="3">
    <location>
        <begin position="707"/>
        <end position="731"/>
    </location>
</feature>
<name>Q6BMX1_DEBHA</name>
<dbReference type="InParanoid" id="Q6BMX1"/>
<proteinExistence type="predicted"/>
<evidence type="ECO:0000313" key="6">
    <source>
        <dbReference type="Proteomes" id="UP000000599"/>
    </source>
</evidence>
<dbReference type="EMBL" id="CR382138">
    <property type="protein sequence ID" value="CAG88756.2"/>
    <property type="molecule type" value="Genomic_DNA"/>
</dbReference>
<gene>
    <name evidence="5" type="ordered locus">DEHA2F01958g</name>
</gene>
<dbReference type="GO" id="GO:0003729">
    <property type="term" value="F:mRNA binding"/>
    <property type="evidence" value="ECO:0007669"/>
    <property type="project" value="TreeGrafter"/>
</dbReference>
<feature type="region of interest" description="Disordered" evidence="3">
    <location>
        <begin position="988"/>
        <end position="1007"/>
    </location>
</feature>
<dbReference type="OMA" id="PIEYCKM"/>
<accession>Q6BMX1</accession>
<dbReference type="AlphaFoldDB" id="Q6BMX1"/>
<feature type="region of interest" description="Disordered" evidence="3">
    <location>
        <begin position="414"/>
        <end position="439"/>
    </location>
</feature>
<feature type="compositionally biased region" description="Polar residues" evidence="3">
    <location>
        <begin position="348"/>
        <end position="370"/>
    </location>
</feature>
<dbReference type="eggNOG" id="KOG0118">
    <property type="taxonomic scope" value="Eukaryota"/>
</dbReference>
<evidence type="ECO:0000256" key="3">
    <source>
        <dbReference type="SAM" id="MobiDB-lite"/>
    </source>
</evidence>
<dbReference type="PANTHER" id="PTHR14089:SF8">
    <property type="entry name" value="RNA-BINDING PROTEIN MRN1"/>
    <property type="match status" value="1"/>
</dbReference>
<dbReference type="SMART" id="SM00360">
    <property type="entry name" value="RRM"/>
    <property type="match status" value="1"/>
</dbReference>
<dbReference type="PROSITE" id="PS50102">
    <property type="entry name" value="RRM"/>
    <property type="match status" value="1"/>
</dbReference>
<dbReference type="KEGG" id="dha:DEHA2F01958g"/>
<dbReference type="InterPro" id="IPR018835">
    <property type="entry name" value="RNA-binding_domain_put"/>
</dbReference>
<feature type="compositionally biased region" description="Basic and acidic residues" evidence="3">
    <location>
        <begin position="721"/>
        <end position="731"/>
    </location>
</feature>
<dbReference type="RefSeq" id="XP_460449.2">
    <property type="nucleotide sequence ID" value="XM_460449.1"/>
</dbReference>
<evidence type="ECO:0000313" key="5">
    <source>
        <dbReference type="EMBL" id="CAG88756.2"/>
    </source>
</evidence>
<dbReference type="InterPro" id="IPR039171">
    <property type="entry name" value="Cwc2/Slt11"/>
</dbReference>
<feature type="region of interest" description="Disordered" evidence="3">
    <location>
        <begin position="46"/>
        <end position="92"/>
    </location>
</feature>
<dbReference type="Proteomes" id="UP000000599">
    <property type="component" value="Chromosome F"/>
</dbReference>
<sequence>MAPPVTPLDLSYSQSMLPSNLLVNSPYIQQTQNIVPMSPILPRQYAPPSLNLSHGNLAHHQQQLSQMHSHHQHQNQQHHSQHPHYVPNSPYLTPLSSNSNLEQLNLSRTVILKNIDENVSLNELLNSIDFGPIEYCKMYSRPAPERLRDTENLKTCVISFVNSKISINFHIKYSKNRYNLNKLKEKLRNSKYLKVSLNESTNASSNGSINNFNSHLNNQDYIKLKTLNYILEFNATRCLLIRLHSSEFTSSNIEGIENDVTRQCSKFGEIEDLKISTNETKSEVKCLIHFTSIDAAIKSYEFYLKKIQADKQDQIDFEGTDKSKDAIEYLQASFHRDRCDRTVIDKPSSGSNTNSPIFSKRQTTTINHNNIIPEDLNEPTPDTEGEELETFGEESVLDDQSILENHESIRSSLLSNAKDPQEPSYDQISSKSSSSQNIDQSYISNSSSYMLNTYPSINQSQVRMQIPQVPNNNSASSYQYNPDPFNVGNRTIYLGNLHPNTTVEEIANNVRAGGLVESIRYHPDKRVCFITFIDPTIALKFYLNHQVLHQLIIHGYDITVGWAKNHSGALNRDISLAVTAGASRNVYIGIKLNKDENNGSSSTTKDNKIRLPNESVLRSDFSKFGELEQINFYHNKDCGFLNFINIADAIKLVDSFESRNISKINKIVGDNGEFYDKYNVFKISFAKDRCGNPPKFSFKKKFGKRKNKDLAKPEDDSVIGKLDHNEDGRDEVRDEAMNEEAAMVFGIMSTTESKKEVSTSNEDEEPEETRKAFEQSDITISGKAEKENNKNEKYEKTQANIKDVKSEIPGAADEDDEDDEDEDDISIIIGSDETTYSARDELKKSRNSGDKFYNNKVNTSDTFIPFRKSSRNSSNISLNSHNPNYMKYYNQDSKFPPSPYHHHQQQSQHQQLYYMQNSQRPMASRMNSFGYGGYYPPPNPNPNQYTYTANPSKNPYSTSGSQVMSQYLAKSQHDNLVYAASILSNDVGMDEDKEYHYKPNSRRNSKK</sequence>
<dbReference type="HOGENOM" id="CLU_285123_0_0_1"/>
<feature type="compositionally biased region" description="Basic and acidic residues" evidence="3">
    <location>
        <begin position="783"/>
        <end position="806"/>
    </location>
</feature>
<feature type="compositionally biased region" description="Low complexity" evidence="3">
    <location>
        <begin position="424"/>
        <end position="439"/>
    </location>
</feature>
<evidence type="ECO:0000256" key="1">
    <source>
        <dbReference type="ARBA" id="ARBA00022884"/>
    </source>
</evidence>
<keyword evidence="6" id="KW-1185">Reference proteome</keyword>
<feature type="compositionally biased region" description="Acidic residues" evidence="3">
    <location>
        <begin position="375"/>
        <end position="397"/>
    </location>
</feature>
<feature type="region of interest" description="Disordered" evidence="3">
    <location>
        <begin position="746"/>
        <end position="822"/>
    </location>
</feature>
<dbReference type="InterPro" id="IPR035979">
    <property type="entry name" value="RBD_domain_sf"/>
</dbReference>
<organism evidence="5 6">
    <name type="scientific">Debaryomyces hansenii (strain ATCC 36239 / CBS 767 / BCRC 21394 / JCM 1990 / NBRC 0083 / IGC 2968)</name>
    <name type="common">Yeast</name>
    <name type="synonym">Torulaspora hansenii</name>
    <dbReference type="NCBI Taxonomy" id="284592"/>
    <lineage>
        <taxon>Eukaryota</taxon>
        <taxon>Fungi</taxon>
        <taxon>Dikarya</taxon>
        <taxon>Ascomycota</taxon>
        <taxon>Saccharomycotina</taxon>
        <taxon>Pichiomycetes</taxon>
        <taxon>Debaryomycetaceae</taxon>
        <taxon>Debaryomyces</taxon>
    </lineage>
</organism>
<dbReference type="STRING" id="284592.Q6BMX1"/>
<dbReference type="InterPro" id="IPR012677">
    <property type="entry name" value="Nucleotide-bd_a/b_plait_sf"/>
</dbReference>
<dbReference type="PANTHER" id="PTHR14089">
    <property type="entry name" value="PRE-MRNA-SPLICING FACTOR RBM22"/>
    <property type="match status" value="1"/>
</dbReference>
<dbReference type="SUPFAM" id="SSF54928">
    <property type="entry name" value="RNA-binding domain, RBD"/>
    <property type="match status" value="2"/>
</dbReference>
<dbReference type="InterPro" id="IPR000504">
    <property type="entry name" value="RRM_dom"/>
</dbReference>
<keyword evidence="1 2" id="KW-0694">RNA-binding</keyword>
<evidence type="ECO:0000256" key="2">
    <source>
        <dbReference type="PROSITE-ProRule" id="PRU00176"/>
    </source>
</evidence>
<dbReference type="Gene3D" id="3.30.70.330">
    <property type="match status" value="3"/>
</dbReference>
<feature type="domain" description="RRM" evidence="4">
    <location>
        <begin position="490"/>
        <end position="565"/>
    </location>
</feature>
<protein>
    <submittedName>
        <fullName evidence="5">DEHA2F01958p</fullName>
    </submittedName>
</protein>